<proteinExistence type="predicted"/>
<dbReference type="Proteomes" id="UP000027583">
    <property type="component" value="Unassembled WGS sequence"/>
</dbReference>
<comment type="caution">
    <text evidence="1">The sequence shown here is derived from an EMBL/GenBank/DDBJ whole genome shotgun (WGS) entry which is preliminary data.</text>
</comment>
<evidence type="ECO:0000313" key="2">
    <source>
        <dbReference type="Proteomes" id="UP000027583"/>
    </source>
</evidence>
<reference evidence="1 2" key="1">
    <citation type="journal article" date="2014" name="Genome Biol. Evol.">
        <title>Acetic acid bacteria genomes reveal functional traits for adaptation to life in insect guts.</title>
        <authorList>
            <person name="Chouaia B."/>
            <person name="Gaiarsa S."/>
            <person name="Crotti E."/>
            <person name="Comandatore F."/>
            <person name="Degli Esposti M."/>
            <person name="Ricci I."/>
            <person name="Alma A."/>
            <person name="Favia G."/>
            <person name="Bandi C."/>
            <person name="Daffonchio D."/>
        </authorList>
    </citation>
    <scope>NUCLEOTIDE SEQUENCE [LARGE SCALE GENOMIC DNA]</scope>
    <source>
        <strain evidence="1 2">SF2.1</strain>
    </source>
</reference>
<reference evidence="1 2" key="2">
    <citation type="journal article" date="2014" name="PLoS ONE">
        <title>Evolution of mitochondria reconstructed from the energy metabolism of living bacteria.</title>
        <authorList>
            <person name="Degli Esposti M."/>
            <person name="Chouaia B."/>
            <person name="Comandatore F."/>
            <person name="Crotti E."/>
            <person name="Sassera D."/>
            <person name="Lievens P.M."/>
            <person name="Daffonchio D."/>
            <person name="Bandi C."/>
        </authorList>
    </citation>
    <scope>NUCLEOTIDE SEQUENCE [LARGE SCALE GENOMIC DNA]</scope>
    <source>
        <strain evidence="1 2">SF2.1</strain>
    </source>
</reference>
<protein>
    <submittedName>
        <fullName evidence="1">Bacteriophage protein</fullName>
    </submittedName>
</protein>
<dbReference type="EMBL" id="CBLX010000009">
    <property type="protein sequence ID" value="CDG39633.1"/>
    <property type="molecule type" value="Genomic_DNA"/>
</dbReference>
<name>A0A060QG21_9PROT</name>
<organism evidence="1 2">
    <name type="scientific">Asaia bogorensis</name>
    <dbReference type="NCBI Taxonomy" id="91915"/>
    <lineage>
        <taxon>Bacteria</taxon>
        <taxon>Pseudomonadati</taxon>
        <taxon>Pseudomonadota</taxon>
        <taxon>Alphaproteobacteria</taxon>
        <taxon>Acetobacterales</taxon>
        <taxon>Acetobacteraceae</taxon>
        <taxon>Asaia</taxon>
    </lineage>
</organism>
<dbReference type="AlphaFoldDB" id="A0A060QG21"/>
<evidence type="ECO:0000313" key="1">
    <source>
        <dbReference type="EMBL" id="CDG39633.1"/>
    </source>
</evidence>
<dbReference type="RefSeq" id="WP_023977183.1">
    <property type="nucleotide sequence ID" value="NZ_CBLX010000009.1"/>
</dbReference>
<dbReference type="eggNOG" id="ENOG5032ZQZ">
    <property type="taxonomic scope" value="Bacteria"/>
</dbReference>
<sequence>MADIEIGEKAFITGRLSARQQFHVARRLAPLFAAMVSNGGKSDLDGIAGGGDVDLSKVASSIANLSDADCDYVLDTCLSVVKYRDNGTVCNVALPSGQLRYDWIDMQMMLRLAGAVVQDNLAGFMPTAPSGSNDAAVA</sequence>
<dbReference type="Pfam" id="PF21822">
    <property type="entry name" value="Phage_TAC_15"/>
    <property type="match status" value="1"/>
</dbReference>
<gene>
    <name evidence="1" type="ORF">ASAP_1588</name>
</gene>
<dbReference type="InterPro" id="IPR049156">
    <property type="entry name" value="Phage_chap_TAC_15-like"/>
</dbReference>
<accession>A0A060QG21</accession>